<sequence>MPDASNSRFTHPSFLNA</sequence>
<evidence type="ECO:0000313" key="1">
    <source>
        <dbReference type="EMBL" id="CAH1964529.1"/>
    </source>
</evidence>
<dbReference type="AlphaFoldDB" id="A0A9P0K125"/>
<gene>
    <name evidence="1" type="ORF">ACAOBT_LOCUS5848</name>
</gene>
<dbReference type="EMBL" id="CAKOFQ010006716">
    <property type="protein sequence ID" value="CAH1964529.1"/>
    <property type="molecule type" value="Genomic_DNA"/>
</dbReference>
<organism evidence="1 2">
    <name type="scientific">Acanthoscelides obtectus</name>
    <name type="common">Bean weevil</name>
    <name type="synonym">Bruchus obtectus</name>
    <dbReference type="NCBI Taxonomy" id="200917"/>
    <lineage>
        <taxon>Eukaryota</taxon>
        <taxon>Metazoa</taxon>
        <taxon>Ecdysozoa</taxon>
        <taxon>Arthropoda</taxon>
        <taxon>Hexapoda</taxon>
        <taxon>Insecta</taxon>
        <taxon>Pterygota</taxon>
        <taxon>Neoptera</taxon>
        <taxon>Endopterygota</taxon>
        <taxon>Coleoptera</taxon>
        <taxon>Polyphaga</taxon>
        <taxon>Cucujiformia</taxon>
        <taxon>Chrysomeloidea</taxon>
        <taxon>Chrysomelidae</taxon>
        <taxon>Bruchinae</taxon>
        <taxon>Bruchini</taxon>
        <taxon>Acanthoscelides</taxon>
    </lineage>
</organism>
<reference evidence="1" key="1">
    <citation type="submission" date="2022-03" db="EMBL/GenBank/DDBJ databases">
        <authorList>
            <person name="Sayadi A."/>
        </authorList>
    </citation>
    <scope>NUCLEOTIDE SEQUENCE</scope>
</reference>
<name>A0A9P0K125_ACAOB</name>
<evidence type="ECO:0000313" key="2">
    <source>
        <dbReference type="Proteomes" id="UP001152888"/>
    </source>
</evidence>
<comment type="caution">
    <text evidence="1">The sequence shown here is derived from an EMBL/GenBank/DDBJ whole genome shotgun (WGS) entry which is preliminary data.</text>
</comment>
<accession>A0A9P0K125</accession>
<keyword evidence="2" id="KW-1185">Reference proteome</keyword>
<proteinExistence type="predicted"/>
<dbReference type="Proteomes" id="UP001152888">
    <property type="component" value="Unassembled WGS sequence"/>
</dbReference>
<protein>
    <submittedName>
        <fullName evidence="1">Uncharacterized protein</fullName>
    </submittedName>
</protein>